<evidence type="ECO:0000313" key="3">
    <source>
        <dbReference type="Proteomes" id="UP000185183"/>
    </source>
</evidence>
<accession>A0A9Q7SHA8</accession>
<dbReference type="AlphaFoldDB" id="A0A9Q7SHA8"/>
<feature type="compositionally biased region" description="Low complexity" evidence="1">
    <location>
        <begin position="168"/>
        <end position="185"/>
    </location>
</feature>
<sequence>MTQTDIPKPTDDPYDLIGDSWPSESESSYHAAKVAADDSSTVASTQSESATEARSKMAGESGQTASAVSDGYGSAATHLSEQSRNLITISAWMTDAAGTVLSAKRQVVALVRSGTSEIKDALTAELQGTPVSPSSNDLITKYRSDISASASTLTADLDAIGHSLAGDPGSSRSPSYTSVSTTPTPEHADPHASMASYTGTPGAPVPEPHQLPPMPRATTTQPAESPNATSTPSAPVAPHSVNPTLSNLIGGGQGSTPTGSPGGTSAPHTPSPNTSTPSPQAHQPAEQHQPPRPAGLPRIPSLPLDGLPAAAAESVATVVSAAAGHQLSTAAQGTTSTPASTGLTPGVPGTPPMTPVTPTPLAPIGGGGLSAPPVTQPVTPVTPAAPPAASQQTPTRSPAADLSWIQRTYGLAPGIESPKHEPLSVPALFVTDLPDDEAHLHRVFATIRQEFEQSGWTQPLVVATIKRGFESKTVYVTSDALSIHPQGVSLPAGVLPLDEMPNTPVAPELSGSIMVTEKLAALLPRGWEIEALLSTVPADEHHQSDEQFQELVQGGELLPCKVSRGRLGVEVDEAMSVFARAALGSAGCGELDVESARLRGSRWVGVQPSGYLEVLARYHLADAADSMSEGRWGDAVYCSERYMSVMQPKSQAA</sequence>
<feature type="region of interest" description="Disordered" evidence="1">
    <location>
        <begin position="328"/>
        <end position="399"/>
    </location>
</feature>
<feature type="compositionally biased region" description="Polar residues" evidence="1">
    <location>
        <begin position="38"/>
        <end position="50"/>
    </location>
</feature>
<feature type="compositionally biased region" description="Low complexity" evidence="1">
    <location>
        <begin position="255"/>
        <end position="288"/>
    </location>
</feature>
<comment type="caution">
    <text evidence="2">The sequence shown here is derived from an EMBL/GenBank/DDBJ whole genome shotgun (WGS) entry which is preliminary data.</text>
</comment>
<dbReference type="Proteomes" id="UP000185183">
    <property type="component" value="Unassembled WGS sequence"/>
</dbReference>
<protein>
    <submittedName>
        <fullName evidence="2">Uncharacterized protein</fullName>
    </submittedName>
</protein>
<feature type="compositionally biased region" description="Low complexity" evidence="1">
    <location>
        <begin position="370"/>
        <end position="395"/>
    </location>
</feature>
<evidence type="ECO:0000256" key="1">
    <source>
        <dbReference type="SAM" id="MobiDB-lite"/>
    </source>
</evidence>
<feature type="compositionally biased region" description="Polar residues" evidence="1">
    <location>
        <begin position="328"/>
        <end position="340"/>
    </location>
</feature>
<reference evidence="2 3" key="1">
    <citation type="submission" date="2016-11" db="EMBL/GenBank/DDBJ databases">
        <authorList>
            <consortium name="Pathogen Informatics"/>
        </authorList>
    </citation>
    <scope>NUCLEOTIDE SEQUENCE [LARGE SCALE GENOMIC DNA]</scope>
    <source>
        <strain evidence="2 3">968</strain>
    </source>
</reference>
<dbReference type="RefSeq" id="WP_234801115.1">
    <property type="nucleotide sequence ID" value="NZ_FSCP01000002.1"/>
</dbReference>
<feature type="region of interest" description="Disordered" evidence="1">
    <location>
        <begin position="164"/>
        <end position="305"/>
    </location>
</feature>
<feature type="compositionally biased region" description="Pro residues" evidence="1">
    <location>
        <begin position="348"/>
        <end position="361"/>
    </location>
</feature>
<dbReference type="EMBL" id="FSFA01000005">
    <property type="protein sequence ID" value="SHX83528.1"/>
    <property type="molecule type" value="Genomic_DNA"/>
</dbReference>
<feature type="region of interest" description="Disordered" evidence="1">
    <location>
        <begin position="1"/>
        <end position="70"/>
    </location>
</feature>
<feature type="compositionally biased region" description="Pro residues" evidence="1">
    <location>
        <begin position="203"/>
        <end position="215"/>
    </location>
</feature>
<proteinExistence type="predicted"/>
<name>A0A9Q7SHA8_9MYCO</name>
<feature type="compositionally biased region" description="Polar residues" evidence="1">
    <location>
        <begin position="217"/>
        <end position="233"/>
    </location>
</feature>
<organism evidence="2 3">
    <name type="scientific">Mycobacteroides abscessus subsp. bolletii</name>
    <dbReference type="NCBI Taxonomy" id="319705"/>
    <lineage>
        <taxon>Bacteria</taxon>
        <taxon>Bacillati</taxon>
        <taxon>Actinomycetota</taxon>
        <taxon>Actinomycetes</taxon>
        <taxon>Mycobacteriales</taxon>
        <taxon>Mycobacteriaceae</taxon>
        <taxon>Mycobacteroides</taxon>
        <taxon>Mycobacteroides abscessus</taxon>
    </lineage>
</organism>
<evidence type="ECO:0000313" key="2">
    <source>
        <dbReference type="EMBL" id="SHX83528.1"/>
    </source>
</evidence>
<gene>
    <name evidence="2" type="ORF">SAMEA2275694_04005</name>
</gene>